<accession>A0A7S2V7B9</accession>
<organism evidence="1">
    <name type="scientific">Entomoneis paludosa</name>
    <dbReference type="NCBI Taxonomy" id="265537"/>
    <lineage>
        <taxon>Eukaryota</taxon>
        <taxon>Sar</taxon>
        <taxon>Stramenopiles</taxon>
        <taxon>Ochrophyta</taxon>
        <taxon>Bacillariophyta</taxon>
        <taxon>Bacillariophyceae</taxon>
        <taxon>Bacillariophycidae</taxon>
        <taxon>Entomoneidaceae</taxon>
        <taxon>Entomoneis</taxon>
    </lineage>
</organism>
<dbReference type="EMBL" id="HBHT01000568">
    <property type="protein sequence ID" value="CAD9939962.1"/>
    <property type="molecule type" value="Transcribed_RNA"/>
</dbReference>
<protein>
    <submittedName>
        <fullName evidence="1">Uncharacterized protein</fullName>
    </submittedName>
</protein>
<name>A0A7S2V7B9_9STRA</name>
<dbReference type="AlphaFoldDB" id="A0A7S2V7B9"/>
<proteinExistence type="predicted"/>
<sequence>MLGSQIAAVATFIAFTTSTNHKHTKMALVVPPIEVGEVVRLIEDQQRLGIVDELPTAASPQYKIFVEGVADPMEFDRNQFKTWDEAKNTDPPDTRVQQAFGMFEGNAFDAAIGSFARVSGAILRRLYPAITDPRTLTPPPRDEWYPALVLKLHYHFDDNNQRDITKETFTLVLGEPFNQDGFRIDHFQRRTFHNVPRHINRVPCLQLLLSSPPNAIPPDHYVAECPTHKRKNVFSEGVPRSMTNKRRKRTHVCNHCVCCFCHLHVKATGTRQPQHCCQHWKGPHHRQDWALSKGAADFLSGRRPVPALGDHQNIHAGELVAAVMVRSCPAIAALCAALGRVLPPTRSIKLRSQFQLRVQEWVNLYERTKARNRISPGPQHPTMKPCLGVNDVVTEFHQQNIFRGDYDDTQLGHYGGYNHLNFFEFDTIRDRIELLLSLRPGSPANTTVFSCILEFNGQAIVATRNSVTNTTCIEEFDAHCEETVMTRTTYHNETIKTIAVEMVYRMSQYEFSKEEKMAMNAAPFSTHILDPRSCTLYCFQ</sequence>
<evidence type="ECO:0000313" key="1">
    <source>
        <dbReference type="EMBL" id="CAD9939962.1"/>
    </source>
</evidence>
<reference evidence="1" key="1">
    <citation type="submission" date="2021-01" db="EMBL/GenBank/DDBJ databases">
        <authorList>
            <person name="Corre E."/>
            <person name="Pelletier E."/>
            <person name="Niang G."/>
            <person name="Scheremetjew M."/>
            <person name="Finn R."/>
            <person name="Kale V."/>
            <person name="Holt S."/>
            <person name="Cochrane G."/>
            <person name="Meng A."/>
            <person name="Brown T."/>
            <person name="Cohen L."/>
        </authorList>
    </citation>
    <scope>NUCLEOTIDE SEQUENCE</scope>
    <source>
        <strain evidence="1">CCMP125</strain>
    </source>
</reference>
<gene>
    <name evidence="1" type="ORF">APAL1065_LOCUS346</name>
</gene>